<comment type="caution">
    <text evidence="1">The sequence shown here is derived from an EMBL/GenBank/DDBJ whole genome shotgun (WGS) entry which is preliminary data.</text>
</comment>
<reference evidence="1" key="1">
    <citation type="submission" date="2022-07" db="EMBL/GenBank/DDBJ databases">
        <title>Phylogenomic reconstructions and comparative analyses of Kickxellomycotina fungi.</title>
        <authorList>
            <person name="Reynolds N.K."/>
            <person name="Stajich J.E."/>
            <person name="Barry K."/>
            <person name="Grigoriev I.V."/>
            <person name="Crous P."/>
            <person name="Smith M.E."/>
        </authorList>
    </citation>
    <scope>NUCLEOTIDE SEQUENCE</scope>
    <source>
        <strain evidence="1">NRRL 5244</strain>
    </source>
</reference>
<gene>
    <name evidence="1" type="ORF">FBU59_006684</name>
</gene>
<sequence length="154" mass="17214">MSFTRTSAARNEKLDELVSTMPGRKYIEEVIQHAVKKAVKETINGELGRLTAKLDAYIAKLEEENRSLSKKLDDLRGDIGLEHKTTKKARAEGGNRPVPDVQYLPVTASEISMVRRAMGRVTWRQCTQGHYFSVGECGTVAQSAVCMECRTVLR</sequence>
<dbReference type="EMBL" id="JANBPW010005969">
    <property type="protein sequence ID" value="KAJ1931514.1"/>
    <property type="molecule type" value="Genomic_DNA"/>
</dbReference>
<organism evidence="1 2">
    <name type="scientific">Linderina macrospora</name>
    <dbReference type="NCBI Taxonomy" id="4868"/>
    <lineage>
        <taxon>Eukaryota</taxon>
        <taxon>Fungi</taxon>
        <taxon>Fungi incertae sedis</taxon>
        <taxon>Zoopagomycota</taxon>
        <taxon>Kickxellomycotina</taxon>
        <taxon>Kickxellomycetes</taxon>
        <taxon>Kickxellales</taxon>
        <taxon>Kickxellaceae</taxon>
        <taxon>Linderina</taxon>
    </lineage>
</organism>
<name>A0ACC1IZ61_9FUNG</name>
<keyword evidence="2" id="KW-1185">Reference proteome</keyword>
<protein>
    <submittedName>
        <fullName evidence="1">Uncharacterized protein</fullName>
    </submittedName>
</protein>
<dbReference type="Proteomes" id="UP001150603">
    <property type="component" value="Unassembled WGS sequence"/>
</dbReference>
<evidence type="ECO:0000313" key="1">
    <source>
        <dbReference type="EMBL" id="KAJ1931514.1"/>
    </source>
</evidence>
<accession>A0ACC1IZ61</accession>
<proteinExistence type="predicted"/>
<evidence type="ECO:0000313" key="2">
    <source>
        <dbReference type="Proteomes" id="UP001150603"/>
    </source>
</evidence>